<accession>A0A914V4Z3</accession>
<sequence length="77" mass="8436">MAGIIDKTKEAFHNAVDSTKDALHHAGEKISGEKSTECMNAHERHELKEECKQALAESGEPMSDLGCKVEITKIEKA</sequence>
<dbReference type="Proteomes" id="UP000887566">
    <property type="component" value="Unplaced"/>
</dbReference>
<evidence type="ECO:0000313" key="2">
    <source>
        <dbReference type="WBParaSite" id="PSAMB.scaffold1466size31136.g13234.t1"/>
    </source>
</evidence>
<dbReference type="AlphaFoldDB" id="A0A914V4Z3"/>
<name>A0A914V4Z3_9BILA</name>
<keyword evidence="1" id="KW-1185">Reference proteome</keyword>
<proteinExistence type="predicted"/>
<reference evidence="2" key="1">
    <citation type="submission" date="2022-11" db="UniProtKB">
        <authorList>
            <consortium name="WormBaseParasite"/>
        </authorList>
    </citation>
    <scope>IDENTIFICATION</scope>
</reference>
<evidence type="ECO:0000313" key="1">
    <source>
        <dbReference type="Proteomes" id="UP000887566"/>
    </source>
</evidence>
<protein>
    <submittedName>
        <fullName evidence="2">Uncharacterized protein</fullName>
    </submittedName>
</protein>
<organism evidence="1 2">
    <name type="scientific">Plectus sambesii</name>
    <dbReference type="NCBI Taxonomy" id="2011161"/>
    <lineage>
        <taxon>Eukaryota</taxon>
        <taxon>Metazoa</taxon>
        <taxon>Ecdysozoa</taxon>
        <taxon>Nematoda</taxon>
        <taxon>Chromadorea</taxon>
        <taxon>Plectida</taxon>
        <taxon>Plectina</taxon>
        <taxon>Plectoidea</taxon>
        <taxon>Plectidae</taxon>
        <taxon>Plectus</taxon>
    </lineage>
</organism>
<dbReference type="WBParaSite" id="PSAMB.scaffold1466size31136.g13234.t1">
    <property type="protein sequence ID" value="PSAMB.scaffold1466size31136.g13234.t1"/>
    <property type="gene ID" value="PSAMB.scaffold1466size31136.g13234"/>
</dbReference>